<gene>
    <name evidence="2" type="ORF">CC84DRAFT_1170159</name>
</gene>
<keyword evidence="1" id="KW-0175">Coiled coil</keyword>
<dbReference type="EMBL" id="KV441548">
    <property type="protein sequence ID" value="OAG11218.1"/>
    <property type="molecule type" value="Genomic_DNA"/>
</dbReference>
<dbReference type="GeneID" id="28763325"/>
<reference evidence="2 3" key="1">
    <citation type="submission" date="2016-05" db="EMBL/GenBank/DDBJ databases">
        <title>Comparative analysis of secretome profiles of manganese(II)-oxidizing ascomycete fungi.</title>
        <authorList>
            <consortium name="DOE Joint Genome Institute"/>
            <person name="Zeiner C.A."/>
            <person name="Purvine S.O."/>
            <person name="Zink E.M."/>
            <person name="Wu S."/>
            <person name="Pasa-Tolic L."/>
            <person name="Chaput D.L."/>
            <person name="Haridas S."/>
            <person name="Grigoriev I.V."/>
            <person name="Santelli C.M."/>
            <person name="Hansel C.M."/>
        </authorList>
    </citation>
    <scope>NUCLEOTIDE SEQUENCE [LARGE SCALE GENOMIC DNA]</scope>
    <source>
        <strain evidence="2 3">AP3s5-JAC2a</strain>
    </source>
</reference>
<organism evidence="2 3">
    <name type="scientific">Paraphaeosphaeria sporulosa</name>
    <dbReference type="NCBI Taxonomy" id="1460663"/>
    <lineage>
        <taxon>Eukaryota</taxon>
        <taxon>Fungi</taxon>
        <taxon>Dikarya</taxon>
        <taxon>Ascomycota</taxon>
        <taxon>Pezizomycotina</taxon>
        <taxon>Dothideomycetes</taxon>
        <taxon>Pleosporomycetidae</taxon>
        <taxon>Pleosporales</taxon>
        <taxon>Massarineae</taxon>
        <taxon>Didymosphaeriaceae</taxon>
        <taxon>Paraphaeosphaeria</taxon>
    </lineage>
</organism>
<dbReference type="RefSeq" id="XP_018041583.1">
    <property type="nucleotide sequence ID" value="XM_018179839.1"/>
</dbReference>
<evidence type="ECO:0000313" key="3">
    <source>
        <dbReference type="Proteomes" id="UP000077069"/>
    </source>
</evidence>
<protein>
    <submittedName>
        <fullName evidence="2">Uncharacterized protein</fullName>
    </submittedName>
</protein>
<dbReference type="Proteomes" id="UP000077069">
    <property type="component" value="Unassembled WGS sequence"/>
</dbReference>
<dbReference type="AlphaFoldDB" id="A0A177CW07"/>
<proteinExistence type="predicted"/>
<evidence type="ECO:0000313" key="2">
    <source>
        <dbReference type="EMBL" id="OAG11218.1"/>
    </source>
</evidence>
<dbReference type="InParanoid" id="A0A177CW07"/>
<sequence>MWRGQGEQASRWRGRPRFQQSGARLCKTAAGARVVAVGVSWWIRVLVTKEGEGGAVQSIKEREDKEEQLQEAETAELRKAAKLYREKIQQDKRFAREVAKEAKERERAEKAAQRGA</sequence>
<name>A0A177CW07_9PLEO</name>
<evidence type="ECO:0000256" key="1">
    <source>
        <dbReference type="SAM" id="Coils"/>
    </source>
</evidence>
<accession>A0A177CW07</accession>
<feature type="coiled-coil region" evidence="1">
    <location>
        <begin position="55"/>
        <end position="105"/>
    </location>
</feature>
<keyword evidence="3" id="KW-1185">Reference proteome</keyword>